<dbReference type="SUPFAM" id="SSF102114">
    <property type="entry name" value="Radical SAM enzymes"/>
    <property type="match status" value="1"/>
</dbReference>
<feature type="domain" description="Radical SAM core" evidence="7">
    <location>
        <begin position="69"/>
        <end position="222"/>
    </location>
</feature>
<evidence type="ECO:0000256" key="4">
    <source>
        <dbReference type="ARBA" id="ARBA00023004"/>
    </source>
</evidence>
<dbReference type="Proteomes" id="UP000448199">
    <property type="component" value="Unassembled WGS sequence"/>
</dbReference>
<dbReference type="PANTHER" id="PTHR11228:SF22">
    <property type="entry name" value="PEPTIDE BIOSYNTHESIS PROTEIN YYDG-RELATED"/>
    <property type="match status" value="1"/>
</dbReference>
<dbReference type="OrthoDB" id="9810775at2"/>
<dbReference type="Gene3D" id="3.20.20.70">
    <property type="entry name" value="Aldolase class I"/>
    <property type="match status" value="1"/>
</dbReference>
<evidence type="ECO:0000256" key="5">
    <source>
        <dbReference type="ARBA" id="ARBA00023014"/>
    </source>
</evidence>
<organism evidence="8 9">
    <name type="scientific">Qipengyuania vulgaris</name>
    <dbReference type="NCBI Taxonomy" id="291985"/>
    <lineage>
        <taxon>Bacteria</taxon>
        <taxon>Pseudomonadati</taxon>
        <taxon>Pseudomonadota</taxon>
        <taxon>Alphaproteobacteria</taxon>
        <taxon>Sphingomonadales</taxon>
        <taxon>Erythrobacteraceae</taxon>
        <taxon>Qipengyuania</taxon>
    </lineage>
</organism>
<dbReference type="GO" id="GO:0003824">
    <property type="term" value="F:catalytic activity"/>
    <property type="evidence" value="ECO:0007669"/>
    <property type="project" value="InterPro"/>
</dbReference>
<evidence type="ECO:0000313" key="9">
    <source>
        <dbReference type="Proteomes" id="UP000448199"/>
    </source>
</evidence>
<protein>
    <submittedName>
        <fullName evidence="8">Radical SAM protein</fullName>
    </submittedName>
</protein>
<evidence type="ECO:0000256" key="2">
    <source>
        <dbReference type="ARBA" id="ARBA00022691"/>
    </source>
</evidence>
<evidence type="ECO:0000256" key="6">
    <source>
        <dbReference type="SAM" id="MobiDB-lite"/>
    </source>
</evidence>
<keyword evidence="5" id="KW-0411">Iron-sulfur</keyword>
<evidence type="ECO:0000313" key="8">
    <source>
        <dbReference type="EMBL" id="MXO48703.1"/>
    </source>
</evidence>
<dbReference type="InterPro" id="IPR007197">
    <property type="entry name" value="rSAM"/>
</dbReference>
<keyword evidence="3" id="KW-0479">Metal-binding</keyword>
<sequence>MGAVPRQVAEKARVNKSPPKSRNAPVGRSPFAVEAAPLPREKFSDPKLTAKGEQRASVPLAKLETLWLNTGTLCNLACATCYIESSPTNDALVYLARDHAQHFLEEAGVFGTREIGFTGGEPFMNPDMLAMLGETLSRGFEALVLTNAMKPMRRHEAALLALRDKYGERLTLRVSLDHHSQPVHEAERGPRSWEPAMDGLRWLSLHGFSIAVAGRLLPEETEVAAREAYAILFELEKIAIDARDPAQLVIFPEMDEDKDIAEISTDCWKILGKSPADVMCNTSRMVVHHKGEFAPRVVACTLIPYAVDFDLGETLREASGPVALNHPHCARFCVLGGASCSA</sequence>
<feature type="region of interest" description="Disordered" evidence="6">
    <location>
        <begin position="1"/>
        <end position="55"/>
    </location>
</feature>
<dbReference type="PANTHER" id="PTHR11228">
    <property type="entry name" value="RADICAL SAM DOMAIN PROTEIN"/>
    <property type="match status" value="1"/>
</dbReference>
<feature type="compositionally biased region" description="Basic and acidic residues" evidence="6">
    <location>
        <begin position="39"/>
        <end position="54"/>
    </location>
</feature>
<dbReference type="InterPro" id="IPR050377">
    <property type="entry name" value="Radical_SAM_PqqE_MftC-like"/>
</dbReference>
<keyword evidence="2" id="KW-0949">S-adenosyl-L-methionine</keyword>
<dbReference type="CDD" id="cd01335">
    <property type="entry name" value="Radical_SAM"/>
    <property type="match status" value="1"/>
</dbReference>
<reference evidence="8 9" key="1">
    <citation type="submission" date="2019-12" db="EMBL/GenBank/DDBJ databases">
        <title>Genomic-based taxomic classification of the family Erythrobacteraceae.</title>
        <authorList>
            <person name="Xu L."/>
        </authorList>
    </citation>
    <scope>NUCLEOTIDE SEQUENCE [LARGE SCALE GENOMIC DNA]</scope>
    <source>
        <strain evidence="8 9">DSM 17792</strain>
    </source>
</reference>
<dbReference type="SFLD" id="SFLDS00029">
    <property type="entry name" value="Radical_SAM"/>
    <property type="match status" value="1"/>
</dbReference>
<dbReference type="GO" id="GO:0051536">
    <property type="term" value="F:iron-sulfur cluster binding"/>
    <property type="evidence" value="ECO:0007669"/>
    <property type="project" value="UniProtKB-KW"/>
</dbReference>
<dbReference type="InterPro" id="IPR058240">
    <property type="entry name" value="rSAM_sf"/>
</dbReference>
<dbReference type="SFLD" id="SFLDG01067">
    <property type="entry name" value="SPASM/twitch_domain_containing"/>
    <property type="match status" value="1"/>
</dbReference>
<evidence type="ECO:0000259" key="7">
    <source>
        <dbReference type="Pfam" id="PF04055"/>
    </source>
</evidence>
<dbReference type="GO" id="GO:0046872">
    <property type="term" value="F:metal ion binding"/>
    <property type="evidence" value="ECO:0007669"/>
    <property type="project" value="UniProtKB-KW"/>
</dbReference>
<evidence type="ECO:0000256" key="1">
    <source>
        <dbReference type="ARBA" id="ARBA00001966"/>
    </source>
</evidence>
<dbReference type="Pfam" id="PF04055">
    <property type="entry name" value="Radical_SAM"/>
    <property type="match status" value="1"/>
</dbReference>
<dbReference type="InterPro" id="IPR013785">
    <property type="entry name" value="Aldolase_TIM"/>
</dbReference>
<evidence type="ECO:0000256" key="3">
    <source>
        <dbReference type="ARBA" id="ARBA00022723"/>
    </source>
</evidence>
<keyword evidence="4" id="KW-0408">Iron</keyword>
<dbReference type="EMBL" id="WTYC01000005">
    <property type="protein sequence ID" value="MXO48703.1"/>
    <property type="molecule type" value="Genomic_DNA"/>
</dbReference>
<comment type="caution">
    <text evidence="8">The sequence shown here is derived from an EMBL/GenBank/DDBJ whole genome shotgun (WGS) entry which is preliminary data.</text>
</comment>
<gene>
    <name evidence="8" type="ORF">GRI69_10590</name>
</gene>
<keyword evidence="9" id="KW-1185">Reference proteome</keyword>
<proteinExistence type="predicted"/>
<dbReference type="AlphaFoldDB" id="A0A844XU83"/>
<comment type="cofactor">
    <cofactor evidence="1">
        <name>[4Fe-4S] cluster</name>
        <dbReference type="ChEBI" id="CHEBI:49883"/>
    </cofactor>
</comment>
<accession>A0A844XU83</accession>
<name>A0A844XU83_9SPHN</name>